<reference evidence="4 5" key="1">
    <citation type="submission" date="2020-02" db="EMBL/GenBank/DDBJ databases">
        <title>Pseudomonas Putida W5 Complete Genome Assembly.</title>
        <authorList>
            <person name="Yuan Z.-C."/>
            <person name="Shaw G.A."/>
            <person name="Cusano A.D."/>
            <person name="Caddey B.J."/>
            <person name="Weselowski B.J."/>
        </authorList>
    </citation>
    <scope>NUCLEOTIDE SEQUENCE [LARGE SCALE GENOMIC DNA]</scope>
    <source>
        <strain evidence="4 5">W5</strain>
    </source>
</reference>
<dbReference type="PANTHER" id="PTHR43800:SF1">
    <property type="entry name" value="PEPTIDYL-LYSINE N-ACETYLTRANSFERASE YJAB"/>
    <property type="match status" value="1"/>
</dbReference>
<name>A0A6I6XH98_PSEPU</name>
<dbReference type="GO" id="GO:0016747">
    <property type="term" value="F:acyltransferase activity, transferring groups other than amino-acyl groups"/>
    <property type="evidence" value="ECO:0007669"/>
    <property type="project" value="InterPro"/>
</dbReference>
<dbReference type="EMBL" id="CP026115">
    <property type="protein sequence ID" value="QHG65101.1"/>
    <property type="molecule type" value="Genomic_DNA"/>
</dbReference>
<evidence type="ECO:0000313" key="5">
    <source>
        <dbReference type="Proteomes" id="UP000464480"/>
    </source>
</evidence>
<dbReference type="PANTHER" id="PTHR43800">
    <property type="entry name" value="PEPTIDYL-LYSINE N-ACETYLTRANSFERASE YJAB"/>
    <property type="match status" value="1"/>
</dbReference>
<evidence type="ECO:0000259" key="3">
    <source>
        <dbReference type="PROSITE" id="PS51186"/>
    </source>
</evidence>
<evidence type="ECO:0000256" key="2">
    <source>
        <dbReference type="ARBA" id="ARBA00023315"/>
    </source>
</evidence>
<evidence type="ECO:0000313" key="4">
    <source>
        <dbReference type="EMBL" id="QHG65101.1"/>
    </source>
</evidence>
<keyword evidence="2" id="KW-0012">Acyltransferase</keyword>
<dbReference type="RefSeq" id="WP_159410450.1">
    <property type="nucleotide sequence ID" value="NZ_CP026115.2"/>
</dbReference>
<dbReference type="Gene3D" id="3.40.630.30">
    <property type="match status" value="1"/>
</dbReference>
<dbReference type="Proteomes" id="UP000464480">
    <property type="component" value="Chromosome"/>
</dbReference>
<proteinExistence type="predicted"/>
<dbReference type="InterPro" id="IPR016181">
    <property type="entry name" value="Acyl_CoA_acyltransferase"/>
</dbReference>
<dbReference type="InterPro" id="IPR000182">
    <property type="entry name" value="GNAT_dom"/>
</dbReference>
<organism evidence="4 5">
    <name type="scientific">Pseudomonas putida</name>
    <name type="common">Arthrobacter siderocapsulatus</name>
    <dbReference type="NCBI Taxonomy" id="303"/>
    <lineage>
        <taxon>Bacteria</taxon>
        <taxon>Pseudomonadati</taxon>
        <taxon>Pseudomonadota</taxon>
        <taxon>Gammaproteobacteria</taxon>
        <taxon>Pseudomonadales</taxon>
        <taxon>Pseudomonadaceae</taxon>
        <taxon>Pseudomonas</taxon>
    </lineage>
</organism>
<feature type="domain" description="N-acetyltransferase" evidence="3">
    <location>
        <begin position="1"/>
        <end position="168"/>
    </location>
</feature>
<keyword evidence="1 4" id="KW-0808">Transferase</keyword>
<dbReference type="CDD" id="cd04301">
    <property type="entry name" value="NAT_SF"/>
    <property type="match status" value="1"/>
</dbReference>
<sequence>MLIRPALLPDIAQLIAVERSAAQAFLQLPELAWLATAEGLDAKAHKAFIDDQGSWLAEDDQGQALGFICLSLEGQALHVHELSVRLQSQGQGIGRQLLDKACAVARRRGAVELTLTTFAQVAWNAPFYVRYGFEVLDVQHLGARLQSILATERAHGLSGRCAMRLPLAVDSRWSPGAKKN</sequence>
<protein>
    <submittedName>
        <fullName evidence="4">GNAT family N-acetyltransferase</fullName>
    </submittedName>
</protein>
<dbReference type="AlphaFoldDB" id="A0A6I6XH98"/>
<accession>A0A6I6XH98</accession>
<dbReference type="SUPFAM" id="SSF55729">
    <property type="entry name" value="Acyl-CoA N-acyltransferases (Nat)"/>
    <property type="match status" value="1"/>
</dbReference>
<dbReference type="PROSITE" id="PS51186">
    <property type="entry name" value="GNAT"/>
    <property type="match status" value="1"/>
</dbReference>
<dbReference type="Pfam" id="PF13508">
    <property type="entry name" value="Acetyltransf_7"/>
    <property type="match status" value="1"/>
</dbReference>
<evidence type="ECO:0000256" key="1">
    <source>
        <dbReference type="ARBA" id="ARBA00022679"/>
    </source>
</evidence>
<gene>
    <name evidence="4" type="ORF">C2H86_12000</name>
</gene>